<feature type="compositionally biased region" description="Polar residues" evidence="1">
    <location>
        <begin position="296"/>
        <end position="386"/>
    </location>
</feature>
<feature type="region of interest" description="Disordered" evidence="1">
    <location>
        <begin position="258"/>
        <end position="465"/>
    </location>
</feature>
<evidence type="ECO:0000256" key="1">
    <source>
        <dbReference type="SAM" id="MobiDB-lite"/>
    </source>
</evidence>
<evidence type="ECO:0000313" key="3">
    <source>
        <dbReference type="EMBL" id="MFC0264817.1"/>
    </source>
</evidence>
<accession>A0ABV6FY51</accession>
<evidence type="ECO:0008006" key="5">
    <source>
        <dbReference type="Google" id="ProtNLM"/>
    </source>
</evidence>
<name>A0ABV6FY51_9BACT</name>
<dbReference type="RefSeq" id="WP_382389409.1">
    <property type="nucleotide sequence ID" value="NZ_JBHLWI010000090.1"/>
</dbReference>
<feature type="compositionally biased region" description="Polar residues" evidence="1">
    <location>
        <begin position="401"/>
        <end position="429"/>
    </location>
</feature>
<sequence length="465" mass="49097">MKNLNNILSLGAGAIILLSSCSTSYNAMRGGENDDLYFMASDARVATEFAVANNNPQTFQSLNSTNSTEFDQENFSARNVNPEYIARYQTQTAAEDSGTVYFDDNEVQSTPNVNVYNNFYGSGAGLPGGGFGASRFNLNLGFGFGSPMWGWGSPMMGWGMPMMGFYDPFWDPFWGSSFGWGMRPGFGWGMRPSFGWGMGWNSMWGWNMGFGWGMGSMWGNPWMGGMYGWGMRPGFGWGAPIFVLPGGENNRQIVRGARPGRGATSAIAGSRGTMPNSTAATTRAARREAATEGRGITQNTRTAGRDFSTSQNEYTSGRSRVANTSANPGYRNTGSAAATRPSSRTGISNTRPAYSTTPNTRNSYATPSRSNTGTINRGNTRSTSPSYNRNTGGTYNNTRTAPTRSTMPSRSGGMSTPSRSSGGSMMSAPSRSSGGGFSSSGMGGGSRGGGGGAVSSGGSRGGRGN</sequence>
<protein>
    <recommendedName>
        <fullName evidence="5">Prolyl-tRNA synthetase</fullName>
    </recommendedName>
</protein>
<feature type="chain" id="PRO_5046830382" description="Prolyl-tRNA synthetase" evidence="2">
    <location>
        <begin position="28"/>
        <end position="465"/>
    </location>
</feature>
<keyword evidence="4" id="KW-1185">Reference proteome</keyword>
<organism evidence="3 4">
    <name type="scientific">Fontibacter flavus</name>
    <dbReference type="NCBI Taxonomy" id="654838"/>
    <lineage>
        <taxon>Bacteria</taxon>
        <taxon>Pseudomonadati</taxon>
        <taxon>Bacteroidota</taxon>
        <taxon>Cytophagia</taxon>
        <taxon>Cytophagales</taxon>
        <taxon>Cyclobacteriaceae</taxon>
        <taxon>Fontibacter</taxon>
    </lineage>
</organism>
<gene>
    <name evidence="3" type="ORF">ACFFIP_19165</name>
</gene>
<comment type="caution">
    <text evidence="3">The sequence shown here is derived from an EMBL/GenBank/DDBJ whole genome shotgun (WGS) entry which is preliminary data.</text>
</comment>
<feature type="compositionally biased region" description="Low complexity" evidence="1">
    <location>
        <begin position="387"/>
        <end position="400"/>
    </location>
</feature>
<proteinExistence type="predicted"/>
<reference evidence="3 4" key="1">
    <citation type="submission" date="2024-09" db="EMBL/GenBank/DDBJ databases">
        <authorList>
            <person name="Sun Q."/>
            <person name="Mori K."/>
        </authorList>
    </citation>
    <scope>NUCLEOTIDE SEQUENCE [LARGE SCALE GENOMIC DNA]</scope>
    <source>
        <strain evidence="3 4">CCM 7650</strain>
    </source>
</reference>
<dbReference type="Proteomes" id="UP001589797">
    <property type="component" value="Unassembled WGS sequence"/>
</dbReference>
<feature type="compositionally biased region" description="Gly residues" evidence="1">
    <location>
        <begin position="433"/>
        <end position="465"/>
    </location>
</feature>
<evidence type="ECO:0000256" key="2">
    <source>
        <dbReference type="SAM" id="SignalP"/>
    </source>
</evidence>
<dbReference type="EMBL" id="JBHLWI010000090">
    <property type="protein sequence ID" value="MFC0264817.1"/>
    <property type="molecule type" value="Genomic_DNA"/>
</dbReference>
<dbReference type="PROSITE" id="PS51257">
    <property type="entry name" value="PROKAR_LIPOPROTEIN"/>
    <property type="match status" value="1"/>
</dbReference>
<feature type="signal peptide" evidence="2">
    <location>
        <begin position="1"/>
        <end position="27"/>
    </location>
</feature>
<evidence type="ECO:0000313" key="4">
    <source>
        <dbReference type="Proteomes" id="UP001589797"/>
    </source>
</evidence>
<keyword evidence="2" id="KW-0732">Signal</keyword>